<protein>
    <submittedName>
        <fullName evidence="2">Uncharacterized protein</fullName>
    </submittedName>
</protein>
<accession>A0A545TMM5</accession>
<dbReference type="AlphaFoldDB" id="A0A545TMM5"/>
<evidence type="ECO:0000256" key="1">
    <source>
        <dbReference type="SAM" id="Phobius"/>
    </source>
</evidence>
<proteinExistence type="predicted"/>
<keyword evidence="1" id="KW-1133">Transmembrane helix</keyword>
<keyword evidence="1" id="KW-0472">Membrane</keyword>
<name>A0A545TMM5_9PROT</name>
<feature type="transmembrane region" description="Helical" evidence="1">
    <location>
        <begin position="47"/>
        <end position="67"/>
    </location>
</feature>
<feature type="transmembrane region" description="Helical" evidence="1">
    <location>
        <begin position="155"/>
        <end position="176"/>
    </location>
</feature>
<keyword evidence="3" id="KW-1185">Reference proteome</keyword>
<comment type="caution">
    <text evidence="2">The sequence shown here is derived from an EMBL/GenBank/DDBJ whole genome shotgun (WGS) entry which is preliminary data.</text>
</comment>
<gene>
    <name evidence="2" type="ORF">FKG95_18165</name>
</gene>
<sequence>MRNQIAIRMLLLVAGTVAYGYYGVEFMTGSPAADVLAWWWEQGEGHVPILLCLTALLAFPFLLSLWIDTWIAIAWGNPVDYVFLGPTLEIDKRNYYAVDDPTQERLTIRLPSVPYGRTLTSRIDRLFAAHKMIRLGSDPRLVDTFMGHNTRSRSLTAVMHYVALFWGLAALAQIVIQYGLESGQPVSISYLLTVLAVSLSPLVAFHVLLLVSGHFIARMRFGACGEAPRIVHDIGLKPGDQLTVQLVKSARAGKNNLKKRLFLVEWPSKEGLMVTAVMAFYMNGETNAGIKELEGLAKKQDHIDCAVTEHYELRPLLFTEPQAIDWC</sequence>
<evidence type="ECO:0000313" key="3">
    <source>
        <dbReference type="Proteomes" id="UP000315252"/>
    </source>
</evidence>
<reference evidence="2 3" key="1">
    <citation type="submission" date="2019-06" db="EMBL/GenBank/DDBJ databases">
        <title>Whole genome sequence for Rhodospirillaceae sp. R148.</title>
        <authorList>
            <person name="Wang G."/>
        </authorList>
    </citation>
    <scope>NUCLEOTIDE SEQUENCE [LARGE SCALE GENOMIC DNA]</scope>
    <source>
        <strain evidence="2 3">R148</strain>
    </source>
</reference>
<feature type="transmembrane region" description="Helical" evidence="1">
    <location>
        <begin position="188"/>
        <end position="211"/>
    </location>
</feature>
<dbReference type="EMBL" id="VHSH01000006">
    <property type="protein sequence ID" value="TQV78487.1"/>
    <property type="molecule type" value="Genomic_DNA"/>
</dbReference>
<keyword evidence="1" id="KW-0812">Transmembrane</keyword>
<organism evidence="2 3">
    <name type="scientific">Denitrobaculum tricleocarpae</name>
    <dbReference type="NCBI Taxonomy" id="2591009"/>
    <lineage>
        <taxon>Bacteria</taxon>
        <taxon>Pseudomonadati</taxon>
        <taxon>Pseudomonadota</taxon>
        <taxon>Alphaproteobacteria</taxon>
        <taxon>Rhodospirillales</taxon>
        <taxon>Rhodospirillaceae</taxon>
        <taxon>Denitrobaculum</taxon>
    </lineage>
</organism>
<evidence type="ECO:0000313" key="2">
    <source>
        <dbReference type="EMBL" id="TQV78487.1"/>
    </source>
</evidence>
<dbReference type="Proteomes" id="UP000315252">
    <property type="component" value="Unassembled WGS sequence"/>
</dbReference>
<feature type="transmembrane region" description="Helical" evidence="1">
    <location>
        <begin position="5"/>
        <end position="22"/>
    </location>
</feature>
<dbReference type="RefSeq" id="WP_142897820.1">
    <property type="nucleotide sequence ID" value="NZ_ML660057.1"/>
</dbReference>